<keyword evidence="2" id="KW-0433">Leucine-rich repeat</keyword>
<dbReference type="Pfam" id="PF23559">
    <property type="entry name" value="WHD_DRP"/>
    <property type="match status" value="1"/>
</dbReference>
<dbReference type="InterPro" id="IPR041118">
    <property type="entry name" value="Rx_N"/>
</dbReference>
<dbReference type="Gene3D" id="3.40.50.300">
    <property type="entry name" value="P-loop containing nucleotide triphosphate hydrolases"/>
    <property type="match status" value="1"/>
</dbReference>
<keyword evidence="5" id="KW-0611">Plant defense</keyword>
<sequence>MADTLFLVLRKIALSLGEAASEKLSTEVVEAASVLTDFEHGMKQIEGEFMILQAFIGQVSTQNVGDRTFDAWLDQVRDVAHQVEDIIDEYNFLTSQAAGIDGFFKRKFRQAKSFAAWRNLSSQIDQVETRIQRLTTLKDRYGISVGEPGRSSTLQYARQLSLSDSSYLSDDTELVGNASEISMLTQWLLTERQDRLIMSILGMGGLGKITIASSIYKNQQIIRMFDCHVWVTLSQNYLVEDLLRQIMKQLMDQRAYMASGIETMSRVRLIEELQSYLQDKKYLIVLDDVWDKDDWLFLKRALVINNRGSRVLVTTRKKDVASLANDGFVVELKVLPYAEAWHLFCQKAFRRLEDKICPPNLRPWAEKIVKKCQGLPLAIVAVGSLLSYRELEEQEWSSLHNQLSWQLANNPELSWIMSVLNLSLNDLPSHLKNCFLYCSLFPEDYKVKRRWICRLWVAEGLVEERGAGTTMEEVAECYLKELTRRSLLEVAERNVHGRASSFQMHDLVRDACLIVANREKFAVVYGDSGITQVNSEVRRLFVQKHARSLKVAAASRIRSLILFDTQVASSWIDDISSNFRLIRVLCLRFANIHQVPAVVPDLLNLHYLDLAHTKVKHIPASLGKLTNLQVLDLRFTYVEQLPWEITNLTKLRHLYVYMLHDVQERIFDCFSATNIPGNICRLKNLQSLQSVSANKDLLTQLGELTLMRSLAIMKMHQNYIAELWDSLARMPSLSRLVIFANSKDEVLNLIKIKPLPNLKFFWLRGRLYEGVLPQMFASFEKLAALKLDCSCLKKDPINSFAHTLNLVYLNLCRAYDGEQLTFRAGWFPKLSSLALVDMECLNSIEIEEGAMKVLHTLEIVGLKSLKIVPRGIKHIKTLQKMVLTDMRKEFMDRLHADDSDIVEHIPDIQSFDSFDSEAVKKMVLLPHLAKKYGTGWPAGRDEPAKTRRPRMKRNLDVTPRRSVRLARGRGRGSAATKQQQVIIRKLCFANEGELIGEEALQAYLQLFATPLSETHIAAVVALFGWEPSVEFLEELVKIRDLHAGPWTVVGDFNLLVNPEDKNNSSINRRMMGRFRSKLNCLELKEMYLNGRKFTWSNERENVTLEKIDHVFTTSDWEDLYPASFLSTVGSAISDHCPLLMDLHADFRMGRRFRFESFWPKAEGFMDTVALAWNSRPSLGNPFVVLDAKLRATAKRLQTWSDRWIGNVKLQISIALEVILRLDVASDSRQLSRAEQDLRRILKPKLLGLCSLDMTIARQRSRLLYLKEGDATMKFFFRHARQRQRRNIITSIKKDGEFLTGHESIAAAVDEYYECIFGFAPEREYTINLEALNLPRLEFSHLERLFLEEDVAKIVKGMPLDKAPEPDGFTDRFYASC</sequence>
<dbReference type="EnsemblPlants" id="EMT27060">
    <property type="protein sequence ID" value="EMT27060"/>
    <property type="gene ID" value="F775_16086"/>
</dbReference>
<feature type="domain" description="Disease resistance N-terminal" evidence="8">
    <location>
        <begin position="20"/>
        <end position="98"/>
    </location>
</feature>
<evidence type="ECO:0000256" key="4">
    <source>
        <dbReference type="ARBA" id="ARBA00022741"/>
    </source>
</evidence>
<dbReference type="InterPro" id="IPR044974">
    <property type="entry name" value="Disease_R_plants"/>
</dbReference>
<evidence type="ECO:0000259" key="9">
    <source>
        <dbReference type="Pfam" id="PF23559"/>
    </source>
</evidence>
<dbReference type="PANTHER" id="PTHR23155:SF1182">
    <property type="entry name" value="OS07G0186500 PROTEIN"/>
    <property type="match status" value="1"/>
</dbReference>
<dbReference type="InterPro" id="IPR027417">
    <property type="entry name" value="P-loop_NTPase"/>
</dbReference>
<keyword evidence="4" id="KW-0547">Nucleotide-binding</keyword>
<dbReference type="Gene3D" id="1.10.10.10">
    <property type="entry name" value="Winged helix-like DNA-binding domain superfamily/Winged helix DNA-binding domain"/>
    <property type="match status" value="1"/>
</dbReference>
<dbReference type="Pfam" id="PF23598">
    <property type="entry name" value="LRR_14"/>
    <property type="match status" value="1"/>
</dbReference>
<dbReference type="InterPro" id="IPR058922">
    <property type="entry name" value="WHD_DRP"/>
</dbReference>
<organism evidence="11">
    <name type="scientific">Aegilops tauschii</name>
    <name type="common">Tausch's goatgrass</name>
    <name type="synonym">Aegilops squarrosa</name>
    <dbReference type="NCBI Taxonomy" id="37682"/>
    <lineage>
        <taxon>Eukaryota</taxon>
        <taxon>Viridiplantae</taxon>
        <taxon>Streptophyta</taxon>
        <taxon>Embryophyta</taxon>
        <taxon>Tracheophyta</taxon>
        <taxon>Spermatophyta</taxon>
        <taxon>Magnoliopsida</taxon>
        <taxon>Liliopsida</taxon>
        <taxon>Poales</taxon>
        <taxon>Poaceae</taxon>
        <taxon>BOP clade</taxon>
        <taxon>Pooideae</taxon>
        <taxon>Triticodae</taxon>
        <taxon>Triticeae</taxon>
        <taxon>Triticinae</taxon>
        <taxon>Aegilops</taxon>
    </lineage>
</organism>
<reference evidence="11" key="1">
    <citation type="submission" date="2015-06" db="UniProtKB">
        <authorList>
            <consortium name="EnsemblPlants"/>
        </authorList>
    </citation>
    <scope>IDENTIFICATION</scope>
</reference>
<dbReference type="InterPro" id="IPR002182">
    <property type="entry name" value="NB-ARC"/>
</dbReference>
<dbReference type="FunFam" id="1.10.10.10:FF:000322">
    <property type="entry name" value="Probable disease resistance protein At1g63360"/>
    <property type="match status" value="1"/>
</dbReference>
<dbReference type="InterPro" id="IPR055414">
    <property type="entry name" value="LRR_R13L4/SHOC2-like"/>
</dbReference>
<dbReference type="Gene3D" id="3.60.10.10">
    <property type="entry name" value="Endonuclease/exonuclease/phosphatase"/>
    <property type="match status" value="1"/>
</dbReference>
<accession>M8BPV8</accession>
<dbReference type="InterPro" id="IPR036691">
    <property type="entry name" value="Endo/exonu/phosph_ase_sf"/>
</dbReference>
<evidence type="ECO:0000256" key="2">
    <source>
        <dbReference type="ARBA" id="ARBA00022614"/>
    </source>
</evidence>
<dbReference type="SUPFAM" id="SSF56219">
    <property type="entry name" value="DNase I-like"/>
    <property type="match status" value="1"/>
</dbReference>
<keyword evidence="3" id="KW-0677">Repeat</keyword>
<evidence type="ECO:0000256" key="6">
    <source>
        <dbReference type="ARBA" id="ARBA00023054"/>
    </source>
</evidence>
<dbReference type="Pfam" id="PF18052">
    <property type="entry name" value="Rx_N"/>
    <property type="match status" value="1"/>
</dbReference>
<dbReference type="Gene3D" id="1.20.5.4130">
    <property type="match status" value="1"/>
</dbReference>
<evidence type="ECO:0000256" key="5">
    <source>
        <dbReference type="ARBA" id="ARBA00022821"/>
    </source>
</evidence>
<feature type="domain" description="Disease resistance R13L4/SHOC-2-like LRR" evidence="10">
    <location>
        <begin position="557"/>
        <end position="882"/>
    </location>
</feature>
<keyword evidence="6" id="KW-0175">Coiled coil</keyword>
<dbReference type="Gene3D" id="1.10.8.430">
    <property type="entry name" value="Helical domain of apoptotic protease-activating factors"/>
    <property type="match status" value="1"/>
</dbReference>
<dbReference type="Pfam" id="PF00931">
    <property type="entry name" value="NB-ARC"/>
    <property type="match status" value="1"/>
</dbReference>
<dbReference type="Gene3D" id="3.80.10.10">
    <property type="entry name" value="Ribonuclease Inhibitor"/>
    <property type="match status" value="1"/>
</dbReference>
<dbReference type="PANTHER" id="PTHR23155">
    <property type="entry name" value="DISEASE RESISTANCE PROTEIN RP"/>
    <property type="match status" value="1"/>
</dbReference>
<dbReference type="InterPro" id="IPR036388">
    <property type="entry name" value="WH-like_DNA-bd_sf"/>
</dbReference>
<evidence type="ECO:0000313" key="11">
    <source>
        <dbReference type="EnsemblPlants" id="EMT27060"/>
    </source>
</evidence>
<dbReference type="InterPro" id="IPR032675">
    <property type="entry name" value="LRR_dom_sf"/>
</dbReference>
<evidence type="ECO:0000259" key="7">
    <source>
        <dbReference type="Pfam" id="PF00931"/>
    </source>
</evidence>
<feature type="domain" description="NB-ARC" evidence="7">
    <location>
        <begin position="181"/>
        <end position="351"/>
    </location>
</feature>
<evidence type="ECO:0000259" key="8">
    <source>
        <dbReference type="Pfam" id="PF18052"/>
    </source>
</evidence>
<dbReference type="SUPFAM" id="SSF52540">
    <property type="entry name" value="P-loop containing nucleoside triphosphate hydrolases"/>
    <property type="match status" value="1"/>
</dbReference>
<evidence type="ECO:0000259" key="10">
    <source>
        <dbReference type="Pfam" id="PF23598"/>
    </source>
</evidence>
<dbReference type="GO" id="GO:0043531">
    <property type="term" value="F:ADP binding"/>
    <property type="evidence" value="ECO:0007669"/>
    <property type="project" value="InterPro"/>
</dbReference>
<dbReference type="InterPro" id="IPR042197">
    <property type="entry name" value="Apaf_helical"/>
</dbReference>
<evidence type="ECO:0000256" key="1">
    <source>
        <dbReference type="ARBA" id="ARBA00008894"/>
    </source>
</evidence>
<dbReference type="FunFam" id="3.40.50.300:FF:001091">
    <property type="entry name" value="Probable disease resistance protein At1g61300"/>
    <property type="match status" value="1"/>
</dbReference>
<dbReference type="GO" id="GO:0009626">
    <property type="term" value="P:plant-type hypersensitive response"/>
    <property type="evidence" value="ECO:0007669"/>
    <property type="project" value="UniProtKB-ARBA"/>
</dbReference>
<dbReference type="SUPFAM" id="SSF52058">
    <property type="entry name" value="L domain-like"/>
    <property type="match status" value="1"/>
</dbReference>
<protein>
    <submittedName>
        <fullName evidence="11">Disease resistance protein RPM1</fullName>
    </submittedName>
</protein>
<proteinExistence type="inferred from homology"/>
<comment type="similarity">
    <text evidence="1">Belongs to the disease resistance NB-LRR family.</text>
</comment>
<dbReference type="GO" id="GO:0042742">
    <property type="term" value="P:defense response to bacterium"/>
    <property type="evidence" value="ECO:0007669"/>
    <property type="project" value="UniProtKB-ARBA"/>
</dbReference>
<feature type="domain" description="Disease resistance protein winged helix" evidence="9">
    <location>
        <begin position="440"/>
        <end position="510"/>
    </location>
</feature>
<name>M8BPV8_AEGTA</name>
<dbReference type="GO" id="GO:0002758">
    <property type="term" value="P:innate immune response-activating signaling pathway"/>
    <property type="evidence" value="ECO:0007669"/>
    <property type="project" value="UniProtKB-ARBA"/>
</dbReference>
<evidence type="ECO:0000256" key="3">
    <source>
        <dbReference type="ARBA" id="ARBA00022737"/>
    </source>
</evidence>
<dbReference type="PRINTS" id="PR00364">
    <property type="entry name" value="DISEASERSIST"/>
</dbReference>